<keyword evidence="1" id="KW-0472">Membrane</keyword>
<comment type="caution">
    <text evidence="2">The sequence shown here is derived from an EMBL/GenBank/DDBJ whole genome shotgun (WGS) entry which is preliminary data.</text>
</comment>
<keyword evidence="1" id="KW-0812">Transmembrane</keyword>
<evidence type="ECO:0000313" key="3">
    <source>
        <dbReference type="Proteomes" id="UP001221757"/>
    </source>
</evidence>
<gene>
    <name evidence="2" type="ORF">B0H17DRAFT_1147213</name>
</gene>
<keyword evidence="1" id="KW-1133">Transmembrane helix</keyword>
<proteinExistence type="predicted"/>
<reference evidence="2" key="1">
    <citation type="submission" date="2023-03" db="EMBL/GenBank/DDBJ databases">
        <title>Massive genome expansion in bonnet fungi (Mycena s.s.) driven by repeated elements and novel gene families across ecological guilds.</title>
        <authorList>
            <consortium name="Lawrence Berkeley National Laboratory"/>
            <person name="Harder C.B."/>
            <person name="Miyauchi S."/>
            <person name="Viragh M."/>
            <person name="Kuo A."/>
            <person name="Thoen E."/>
            <person name="Andreopoulos B."/>
            <person name="Lu D."/>
            <person name="Skrede I."/>
            <person name="Drula E."/>
            <person name="Henrissat B."/>
            <person name="Morin E."/>
            <person name="Kohler A."/>
            <person name="Barry K."/>
            <person name="LaButti K."/>
            <person name="Morin E."/>
            <person name="Salamov A."/>
            <person name="Lipzen A."/>
            <person name="Mereny Z."/>
            <person name="Hegedus B."/>
            <person name="Baldrian P."/>
            <person name="Stursova M."/>
            <person name="Weitz H."/>
            <person name="Taylor A."/>
            <person name="Grigoriev I.V."/>
            <person name="Nagy L.G."/>
            <person name="Martin F."/>
            <person name="Kauserud H."/>
        </authorList>
    </citation>
    <scope>NUCLEOTIDE SEQUENCE</scope>
    <source>
        <strain evidence="2">CBHHK067</strain>
    </source>
</reference>
<dbReference type="Proteomes" id="UP001221757">
    <property type="component" value="Unassembled WGS sequence"/>
</dbReference>
<dbReference type="AlphaFoldDB" id="A0AAD7CPK8"/>
<accession>A0AAD7CPK8</accession>
<name>A0AAD7CPK8_MYCRO</name>
<keyword evidence="3" id="KW-1185">Reference proteome</keyword>
<organism evidence="2 3">
    <name type="scientific">Mycena rosella</name>
    <name type="common">Pink bonnet</name>
    <name type="synonym">Agaricus rosellus</name>
    <dbReference type="NCBI Taxonomy" id="1033263"/>
    <lineage>
        <taxon>Eukaryota</taxon>
        <taxon>Fungi</taxon>
        <taxon>Dikarya</taxon>
        <taxon>Basidiomycota</taxon>
        <taxon>Agaricomycotina</taxon>
        <taxon>Agaricomycetes</taxon>
        <taxon>Agaricomycetidae</taxon>
        <taxon>Agaricales</taxon>
        <taxon>Marasmiineae</taxon>
        <taxon>Mycenaceae</taxon>
        <taxon>Mycena</taxon>
    </lineage>
</organism>
<evidence type="ECO:0000313" key="2">
    <source>
        <dbReference type="EMBL" id="KAJ7652974.1"/>
    </source>
</evidence>
<sequence length="240" mass="26762">MKWLVYDRRSRILTSRLVPIRYSINTTKPITPRRSGSSVEYRLGRPVADLADGFLPAIQEARTWIPNVRYLWCNSGGKARTKGLPLDLAREVTVSHCVTPAMASRTQETSSLRRGYSRGRLVYEGWGRIWMEEERSKDKNIRSAQSVELVTWPITPSILALSIGLVCSVSESVCVQNSLKNRNQCGFLCYSGGYILFPLHLGLAASLGLIVLGIWVSAFTCRSRAGLFTLFALDAASFKV</sequence>
<evidence type="ECO:0000256" key="1">
    <source>
        <dbReference type="SAM" id="Phobius"/>
    </source>
</evidence>
<dbReference type="EMBL" id="JARKIE010000340">
    <property type="protein sequence ID" value="KAJ7652974.1"/>
    <property type="molecule type" value="Genomic_DNA"/>
</dbReference>
<feature type="transmembrane region" description="Helical" evidence="1">
    <location>
        <begin position="194"/>
        <end position="216"/>
    </location>
</feature>
<protein>
    <submittedName>
        <fullName evidence="2">Uncharacterized protein</fullName>
    </submittedName>
</protein>